<dbReference type="InterPro" id="IPR052399">
    <property type="entry name" value="Phage_Baseplate_Assmbl_Protein"/>
</dbReference>
<evidence type="ECO:0000313" key="3">
    <source>
        <dbReference type="EMBL" id="QJA47241.1"/>
    </source>
</evidence>
<dbReference type="AlphaFoldDB" id="A0A6H1ZII2"/>
<dbReference type="PANTHER" id="PTHR37829:SF3">
    <property type="entry name" value="PROTEIN JAYE-RELATED"/>
    <property type="match status" value="1"/>
</dbReference>
<protein>
    <submittedName>
        <fullName evidence="3">Putative baseplate protein</fullName>
    </submittedName>
</protein>
<dbReference type="Pfam" id="PF26078">
    <property type="entry name" value="Baseplate_J_M"/>
    <property type="match status" value="1"/>
</dbReference>
<feature type="domain" description="Baseplate J-like central" evidence="2">
    <location>
        <begin position="197"/>
        <end position="274"/>
    </location>
</feature>
<dbReference type="InterPro" id="IPR058531">
    <property type="entry name" value="Baseplate_J_M"/>
</dbReference>
<evidence type="ECO:0000313" key="4">
    <source>
        <dbReference type="EMBL" id="QJH96403.1"/>
    </source>
</evidence>
<evidence type="ECO:0000259" key="2">
    <source>
        <dbReference type="Pfam" id="PF26078"/>
    </source>
</evidence>
<evidence type="ECO:0000259" key="1">
    <source>
        <dbReference type="Pfam" id="PF04865"/>
    </source>
</evidence>
<dbReference type="PANTHER" id="PTHR37829">
    <property type="entry name" value="PHAGE-LIKE ELEMENT PBSX PROTEIN XKDT"/>
    <property type="match status" value="1"/>
</dbReference>
<accession>A0A6H1ZII2</accession>
<dbReference type="EMBL" id="MT144650">
    <property type="protein sequence ID" value="QJH96403.1"/>
    <property type="molecule type" value="Genomic_DNA"/>
</dbReference>
<reference evidence="3" key="1">
    <citation type="submission" date="2020-03" db="EMBL/GenBank/DDBJ databases">
        <title>The deep terrestrial virosphere.</title>
        <authorList>
            <person name="Holmfeldt K."/>
            <person name="Nilsson E."/>
            <person name="Simone D."/>
            <person name="Lopez-Fernandez M."/>
            <person name="Wu X."/>
            <person name="de Brujin I."/>
            <person name="Lundin D."/>
            <person name="Andersson A."/>
            <person name="Bertilsson S."/>
            <person name="Dopson M."/>
        </authorList>
    </citation>
    <scope>NUCLEOTIDE SEQUENCE</scope>
    <source>
        <strain evidence="3">TM448A00624</strain>
        <strain evidence="4">TM448B00723</strain>
    </source>
</reference>
<dbReference type="Pfam" id="PF04865">
    <property type="entry name" value="Baseplate_J"/>
    <property type="match status" value="1"/>
</dbReference>
<sequence length="472" mass="49181">MPLTTYTIDQLRTLVLARKGVEEPTLSTDDNGDAWLDANAVAHLAAMLQMDAQDVYNALFPHLATGGDLDEHARVWLDSQRLVATVWIGRVELTRTTSAAVTVPNGTQMLSSDGLIYETTASASSWDSSNRCVVTAQSISTGAACNKADATALTVQSPPVGCSAVATVNATTTAAIDDETHAHLRSRILLATQYRPGAGSPADYVSWALEACPRVFSAYVYPRWNDGAGQTKGTVWLRPLGEDNAHIVTADDINTIAAYIETRRPVGATVTVLAPDRTTQTVALAVTPQTGYGPDWTITGASMTINAVGTTVDSLAVDYAGGTIAGLAVGDRIVCAVGTVEGGYEQRIIRSAVMGAAAGTITVSPPFSAVPTGASVVRAGGPLWQPVFDAVLAVFYGLGTSSSNDADKPRFPTEADGCPSTLYLSDIYHAGESIEGVLAVNVSNPVADVTNVRAPMALPAVLIPSSVAVSWA</sequence>
<dbReference type="EMBL" id="MT144036">
    <property type="protein sequence ID" value="QJA47241.1"/>
    <property type="molecule type" value="Genomic_DNA"/>
</dbReference>
<name>A0A6H1ZII2_9ZZZZ</name>
<feature type="domain" description="Baseplate protein J-like barrel" evidence="1">
    <location>
        <begin position="92"/>
        <end position="173"/>
    </location>
</feature>
<proteinExistence type="predicted"/>
<dbReference type="InterPro" id="IPR006949">
    <property type="entry name" value="Barrel_Baseplate_J-like"/>
</dbReference>
<gene>
    <name evidence="3" type="ORF">TM448A00624_0020</name>
    <name evidence="4" type="ORF">TM448B00723_0006</name>
</gene>
<organism evidence="3">
    <name type="scientific">viral metagenome</name>
    <dbReference type="NCBI Taxonomy" id="1070528"/>
    <lineage>
        <taxon>unclassified sequences</taxon>
        <taxon>metagenomes</taxon>
        <taxon>organismal metagenomes</taxon>
    </lineage>
</organism>